<name>A0A852VL10_9BACT</name>
<keyword evidence="1" id="KW-0677">Repeat</keyword>
<feature type="chain" id="PRO_5032868310" evidence="4">
    <location>
        <begin position="24"/>
        <end position="520"/>
    </location>
</feature>
<dbReference type="Pfam" id="PF13432">
    <property type="entry name" value="TPR_16"/>
    <property type="match status" value="1"/>
</dbReference>
<dbReference type="Pfam" id="PF13414">
    <property type="entry name" value="TPR_11"/>
    <property type="match status" value="1"/>
</dbReference>
<accession>A0A852VL10</accession>
<dbReference type="SUPFAM" id="SSF48452">
    <property type="entry name" value="TPR-like"/>
    <property type="match status" value="2"/>
</dbReference>
<dbReference type="Gene3D" id="2.60.40.1120">
    <property type="entry name" value="Carboxypeptidase-like, regulatory domain"/>
    <property type="match status" value="1"/>
</dbReference>
<dbReference type="InterPro" id="IPR051012">
    <property type="entry name" value="CellSynth/LPSAsmb/PSIAsmb"/>
</dbReference>
<evidence type="ECO:0000256" key="4">
    <source>
        <dbReference type="SAM" id="SignalP"/>
    </source>
</evidence>
<dbReference type="SUPFAM" id="SSF49464">
    <property type="entry name" value="Carboxypeptidase regulatory domain-like"/>
    <property type="match status" value="1"/>
</dbReference>
<dbReference type="PANTHER" id="PTHR45586">
    <property type="entry name" value="TPR REPEAT-CONTAINING PROTEIN PA4667"/>
    <property type="match status" value="1"/>
</dbReference>
<feature type="signal peptide" evidence="4">
    <location>
        <begin position="1"/>
        <end position="23"/>
    </location>
</feature>
<dbReference type="PANTHER" id="PTHR45586:SF1">
    <property type="entry name" value="LIPOPOLYSACCHARIDE ASSEMBLY PROTEIN B"/>
    <property type="match status" value="1"/>
</dbReference>
<proteinExistence type="predicted"/>
<evidence type="ECO:0000256" key="3">
    <source>
        <dbReference type="PROSITE-ProRule" id="PRU00339"/>
    </source>
</evidence>
<keyword evidence="4" id="KW-0732">Signal</keyword>
<dbReference type="InterPro" id="IPR011990">
    <property type="entry name" value="TPR-like_helical_dom_sf"/>
</dbReference>
<feature type="repeat" description="TPR" evidence="3">
    <location>
        <begin position="421"/>
        <end position="454"/>
    </location>
</feature>
<dbReference type="InterPro" id="IPR019734">
    <property type="entry name" value="TPR_rpt"/>
</dbReference>
<sequence>MRPLRLLACLLLLVILSPTFSSAADSASVSGTVRDSDGNPLANVTLTLAGRSTQQAISDSSGRFRFAADLPPGDYALSAVLTGYAASGPLSIHLQSAPFNADIVLARAPAPPLEFQSSGIRGLIDPGGYSASIATASTGVLRGIAELRRKDTSFATSTAKDWPCVLEPQLRQAVAQHPDQPEPSFRLGQLYVAHDQPSQAIPPLQHTLALDSANESASRTLAAAWLEAGNFDAALKLLKRLLVTRDTSELHQLLARADEGSGLFPQAAQEYRVAVALLPSEESSFGIGYELLLSGSLANAAAAFTEGITRYPKSVSMQIGAGTTRFLQGDIDAALQNFLTATDIDPADPRPYSFLATSAAASTDQRSRVHDTFKRYLALDSNSANANYFYALALARAYPPGNAAQIEALLMHAIQLDSALAKAHQQLADSYFRRNDFADAVSEYETALRLTHDPEPHYHLALAYKRMGRAADSDREMQLFRQSREVGGQASAAFTGIDLAQFISATGAPRPHSGLPLQCP</sequence>
<evidence type="ECO:0000313" key="6">
    <source>
        <dbReference type="Proteomes" id="UP000564385"/>
    </source>
</evidence>
<dbReference type="Gene3D" id="1.25.40.10">
    <property type="entry name" value="Tetratricopeptide repeat domain"/>
    <property type="match status" value="3"/>
</dbReference>
<dbReference type="AlphaFoldDB" id="A0A852VL10"/>
<dbReference type="Proteomes" id="UP000564385">
    <property type="component" value="Unassembled WGS sequence"/>
</dbReference>
<gene>
    <name evidence="5" type="ORF">HDF08_002303</name>
</gene>
<evidence type="ECO:0000313" key="5">
    <source>
        <dbReference type="EMBL" id="NYF90236.1"/>
    </source>
</evidence>
<dbReference type="EMBL" id="JACCCU010000001">
    <property type="protein sequence ID" value="NYF90236.1"/>
    <property type="molecule type" value="Genomic_DNA"/>
</dbReference>
<evidence type="ECO:0000256" key="1">
    <source>
        <dbReference type="ARBA" id="ARBA00022737"/>
    </source>
</evidence>
<dbReference type="PROSITE" id="PS50005">
    <property type="entry name" value="TPR"/>
    <property type="match status" value="2"/>
</dbReference>
<protein>
    <submittedName>
        <fullName evidence="5">Tetratricopeptide (TPR) repeat protein</fullName>
    </submittedName>
</protein>
<evidence type="ECO:0000256" key="2">
    <source>
        <dbReference type="ARBA" id="ARBA00022803"/>
    </source>
</evidence>
<keyword evidence="2 3" id="KW-0802">TPR repeat</keyword>
<reference evidence="5 6" key="1">
    <citation type="submission" date="2020-07" db="EMBL/GenBank/DDBJ databases">
        <title>Genomic Encyclopedia of Type Strains, Phase IV (KMG-V): Genome sequencing to study the core and pangenomes of soil and plant-associated prokaryotes.</title>
        <authorList>
            <person name="Whitman W."/>
        </authorList>
    </citation>
    <scope>NUCLEOTIDE SEQUENCE [LARGE SCALE GENOMIC DNA]</scope>
    <source>
        <strain evidence="5 6">M8UP22</strain>
    </source>
</reference>
<comment type="caution">
    <text evidence="5">The sequence shown here is derived from an EMBL/GenBank/DDBJ whole genome shotgun (WGS) entry which is preliminary data.</text>
</comment>
<dbReference type="InterPro" id="IPR008969">
    <property type="entry name" value="CarboxyPept-like_regulatory"/>
</dbReference>
<dbReference type="Pfam" id="PF13620">
    <property type="entry name" value="CarboxypepD_reg"/>
    <property type="match status" value="1"/>
</dbReference>
<dbReference type="Pfam" id="PF14559">
    <property type="entry name" value="TPR_19"/>
    <property type="match status" value="1"/>
</dbReference>
<feature type="repeat" description="TPR" evidence="3">
    <location>
        <begin position="315"/>
        <end position="348"/>
    </location>
</feature>
<dbReference type="SMART" id="SM00028">
    <property type="entry name" value="TPR"/>
    <property type="match status" value="5"/>
</dbReference>
<organism evidence="5 6">
    <name type="scientific">Tunturiibacter lichenicola</name>
    <dbReference type="NCBI Taxonomy" id="2051959"/>
    <lineage>
        <taxon>Bacteria</taxon>
        <taxon>Pseudomonadati</taxon>
        <taxon>Acidobacteriota</taxon>
        <taxon>Terriglobia</taxon>
        <taxon>Terriglobales</taxon>
        <taxon>Acidobacteriaceae</taxon>
        <taxon>Tunturiibacter</taxon>
    </lineage>
</organism>